<proteinExistence type="predicted"/>
<sequence length="86" mass="9295">MLRFVKCNTSDPQSEILQQKNDSCRPGSGVTGEVKASHTSNGGIGGHQLRRWTVTDSIEPDGGDDGTSSLRWSIICPFRCVATQES</sequence>
<name>A0ABS8TAA1_DATST</name>
<evidence type="ECO:0000256" key="1">
    <source>
        <dbReference type="SAM" id="MobiDB-lite"/>
    </source>
</evidence>
<evidence type="ECO:0000313" key="2">
    <source>
        <dbReference type="EMBL" id="MCD7467860.1"/>
    </source>
</evidence>
<evidence type="ECO:0000313" key="3">
    <source>
        <dbReference type="Proteomes" id="UP000823775"/>
    </source>
</evidence>
<feature type="region of interest" description="Disordered" evidence="1">
    <location>
        <begin position="19"/>
        <end position="49"/>
    </location>
</feature>
<dbReference type="Proteomes" id="UP000823775">
    <property type="component" value="Unassembled WGS sequence"/>
</dbReference>
<accession>A0ABS8TAA1</accession>
<reference evidence="2 3" key="1">
    <citation type="journal article" date="2021" name="BMC Genomics">
        <title>Datura genome reveals duplications of psychoactive alkaloid biosynthetic genes and high mutation rate following tissue culture.</title>
        <authorList>
            <person name="Rajewski A."/>
            <person name="Carter-House D."/>
            <person name="Stajich J."/>
            <person name="Litt A."/>
        </authorList>
    </citation>
    <scope>NUCLEOTIDE SEQUENCE [LARGE SCALE GENOMIC DNA]</scope>
    <source>
        <strain evidence="2">AR-01</strain>
    </source>
</reference>
<keyword evidence="3" id="KW-1185">Reference proteome</keyword>
<organism evidence="2 3">
    <name type="scientific">Datura stramonium</name>
    <name type="common">Jimsonweed</name>
    <name type="synonym">Common thornapple</name>
    <dbReference type="NCBI Taxonomy" id="4076"/>
    <lineage>
        <taxon>Eukaryota</taxon>
        <taxon>Viridiplantae</taxon>
        <taxon>Streptophyta</taxon>
        <taxon>Embryophyta</taxon>
        <taxon>Tracheophyta</taxon>
        <taxon>Spermatophyta</taxon>
        <taxon>Magnoliopsida</taxon>
        <taxon>eudicotyledons</taxon>
        <taxon>Gunneridae</taxon>
        <taxon>Pentapetalae</taxon>
        <taxon>asterids</taxon>
        <taxon>lamiids</taxon>
        <taxon>Solanales</taxon>
        <taxon>Solanaceae</taxon>
        <taxon>Solanoideae</taxon>
        <taxon>Datureae</taxon>
        <taxon>Datura</taxon>
    </lineage>
</organism>
<comment type="caution">
    <text evidence="2">The sequence shown here is derived from an EMBL/GenBank/DDBJ whole genome shotgun (WGS) entry which is preliminary data.</text>
</comment>
<dbReference type="EMBL" id="JACEIK010001276">
    <property type="protein sequence ID" value="MCD7467860.1"/>
    <property type="molecule type" value="Genomic_DNA"/>
</dbReference>
<protein>
    <submittedName>
        <fullName evidence="2">Uncharacterized protein</fullName>
    </submittedName>
</protein>
<gene>
    <name evidence="2" type="ORF">HAX54_005509</name>
</gene>